<dbReference type="PRINTS" id="PR00364">
    <property type="entry name" value="DISEASERSIST"/>
</dbReference>
<gene>
    <name evidence="4" type="ORF">ACFFHU_12365</name>
</gene>
<dbReference type="InterPro" id="IPR001387">
    <property type="entry name" value="Cro/C1-type_HTH"/>
</dbReference>
<evidence type="ECO:0000259" key="3">
    <source>
        <dbReference type="PROSITE" id="PS50943"/>
    </source>
</evidence>
<dbReference type="InterPro" id="IPR010982">
    <property type="entry name" value="Lambda_DNA-bd_dom_sf"/>
</dbReference>
<feature type="domain" description="HTH cro/C1-type" evidence="3">
    <location>
        <begin position="10"/>
        <end position="63"/>
    </location>
</feature>
<dbReference type="InterPro" id="IPR041664">
    <property type="entry name" value="AAA_16"/>
</dbReference>
<keyword evidence="5" id="KW-1185">Reference proteome</keyword>
<reference evidence="4 5" key="1">
    <citation type="submission" date="2024-09" db="EMBL/GenBank/DDBJ databases">
        <authorList>
            <person name="Sun Q."/>
            <person name="Mori K."/>
        </authorList>
    </citation>
    <scope>NUCLEOTIDE SEQUENCE [LARGE SCALE GENOMIC DNA]</scope>
    <source>
        <strain evidence="4 5">TBRC 2205</strain>
    </source>
</reference>
<dbReference type="PANTHER" id="PTHR47691:SF3">
    <property type="entry name" value="HTH-TYPE TRANSCRIPTIONAL REGULATOR RV0890C-RELATED"/>
    <property type="match status" value="1"/>
</dbReference>
<dbReference type="SUPFAM" id="SSF52540">
    <property type="entry name" value="P-loop containing nucleoside triphosphate hydrolases"/>
    <property type="match status" value="1"/>
</dbReference>
<evidence type="ECO:0000256" key="1">
    <source>
        <dbReference type="SAM" id="Coils"/>
    </source>
</evidence>
<dbReference type="SUPFAM" id="SSF47413">
    <property type="entry name" value="lambda repressor-like DNA-binding domains"/>
    <property type="match status" value="1"/>
</dbReference>
<organism evidence="4 5">
    <name type="scientific">Plantactinospora siamensis</name>
    <dbReference type="NCBI Taxonomy" id="555372"/>
    <lineage>
        <taxon>Bacteria</taxon>
        <taxon>Bacillati</taxon>
        <taxon>Actinomycetota</taxon>
        <taxon>Actinomycetes</taxon>
        <taxon>Micromonosporales</taxon>
        <taxon>Micromonosporaceae</taxon>
        <taxon>Plantactinospora</taxon>
    </lineage>
</organism>
<dbReference type="EMBL" id="JBHLUE010000009">
    <property type="protein sequence ID" value="MFC0564925.1"/>
    <property type="molecule type" value="Genomic_DNA"/>
</dbReference>
<accession>A0ABV6NVX4</accession>
<dbReference type="SUPFAM" id="SSF48452">
    <property type="entry name" value="TPR-like"/>
    <property type="match status" value="2"/>
</dbReference>
<dbReference type="Gene3D" id="1.25.40.10">
    <property type="entry name" value="Tetratricopeptide repeat domain"/>
    <property type="match status" value="2"/>
</dbReference>
<name>A0ABV6NVX4_9ACTN</name>
<evidence type="ECO:0000256" key="2">
    <source>
        <dbReference type="SAM" id="MobiDB-lite"/>
    </source>
</evidence>
<dbReference type="Pfam" id="PF13191">
    <property type="entry name" value="AAA_16"/>
    <property type="match status" value="1"/>
</dbReference>
<comment type="caution">
    <text evidence="4">The sequence shown here is derived from an EMBL/GenBank/DDBJ whole genome shotgun (WGS) entry which is preliminary data.</text>
</comment>
<dbReference type="SMART" id="SM00382">
    <property type="entry name" value="AAA"/>
    <property type="match status" value="1"/>
</dbReference>
<dbReference type="InterPro" id="IPR003593">
    <property type="entry name" value="AAA+_ATPase"/>
</dbReference>
<dbReference type="Gene3D" id="3.40.50.300">
    <property type="entry name" value="P-loop containing nucleotide triphosphate hydrolases"/>
    <property type="match status" value="1"/>
</dbReference>
<feature type="region of interest" description="Disordered" evidence="2">
    <location>
        <begin position="83"/>
        <end position="103"/>
    </location>
</feature>
<evidence type="ECO:0000313" key="5">
    <source>
        <dbReference type="Proteomes" id="UP001589894"/>
    </source>
</evidence>
<dbReference type="Proteomes" id="UP001589894">
    <property type="component" value="Unassembled WGS sequence"/>
</dbReference>
<dbReference type="Pfam" id="PF13560">
    <property type="entry name" value="HTH_31"/>
    <property type="match status" value="1"/>
</dbReference>
<dbReference type="Gene3D" id="1.10.260.40">
    <property type="entry name" value="lambda repressor-like DNA-binding domains"/>
    <property type="match status" value="1"/>
</dbReference>
<dbReference type="InterPro" id="IPR011990">
    <property type="entry name" value="TPR-like_helical_dom_sf"/>
</dbReference>
<dbReference type="InterPro" id="IPR027417">
    <property type="entry name" value="P-loop_NTPase"/>
</dbReference>
<protein>
    <submittedName>
        <fullName evidence="4">Helix-turn-helix domain-containing protein</fullName>
    </submittedName>
</protein>
<dbReference type="PANTHER" id="PTHR47691">
    <property type="entry name" value="REGULATOR-RELATED"/>
    <property type="match status" value="1"/>
</dbReference>
<feature type="coiled-coil region" evidence="1">
    <location>
        <begin position="559"/>
        <end position="629"/>
    </location>
</feature>
<sequence>MTDDGLASLLRQHRRRLGLTQEALAERAGVSARSIRDIERGGRVPRRHTVGLLAAALELADEHRTTFVAATEAIARRRTAPLNPLRASTGPATAGPVPRQLPMDVSDFVGRDEVLREILRALRPDEPSPRLVVISGPAGIGKSALAVQTAHRLASSYPDGQLYVSLHGTTGQPLDPSDALAHLLRSLGRPDGAIPGDAGARAALMRELVVDRRLLLVLDDAAGHEQVAPLLPAGSSAVLVTGRPPLTGLPGSTAVDLMPMGDAAALELFTRIAGRSRVEADPGSVAEVVRACGGLPLAVRIAAARFAAHPQWTARLLADRLGDERRRLAELRHGDLAVRTSLQLGYQALSAPAARSMALLGSLPVATFPEWAAAALLDVPAATGAGMLRELLDARLLDEVGVDPAGQLRYRFHDLTRLFARECQDAHDADGESRAAVIMRAATIWLGIARQVREALQGQRLYLDDPRIAAALGDDRVVHAARQRPVDWFEAERETLGSLVLACADAGGHGIAGALTGTMADFCELRGHYTDWHRMSSAVLAACRRSGDGPGEIAMLRSLGFAQLELDDLDGALEQLRAARTLARQLGAYPSAAMAAKEIGYVLGLVGRLDEAEGMLRAAEEELDRIGRQDTRALALTNLSFVLRQRGELDESVEIARVAQALGEAQRSRFVQAYAGRGLAGALLAAGRGDEAAGAAQRAAELYREIGDPIGEGQSLRALGEAFARDPARQVEAERLLRNAADLFREHPYPWGLALTELSLGELLARSDAPEAADVLRSSLRFWAAEAVPALQARALVALAGAEERRGRDARGLWEQALGHYSTIGSPAAAALADRLSRAGRVGLDD</sequence>
<keyword evidence="1" id="KW-0175">Coiled coil</keyword>
<dbReference type="CDD" id="cd00093">
    <property type="entry name" value="HTH_XRE"/>
    <property type="match status" value="1"/>
</dbReference>
<dbReference type="SMART" id="SM00530">
    <property type="entry name" value="HTH_XRE"/>
    <property type="match status" value="1"/>
</dbReference>
<evidence type="ECO:0000313" key="4">
    <source>
        <dbReference type="EMBL" id="MFC0564925.1"/>
    </source>
</evidence>
<dbReference type="RefSeq" id="WP_377338325.1">
    <property type="nucleotide sequence ID" value="NZ_JBHLUE010000009.1"/>
</dbReference>
<dbReference type="PROSITE" id="PS50943">
    <property type="entry name" value="HTH_CROC1"/>
    <property type="match status" value="1"/>
</dbReference>
<proteinExistence type="predicted"/>